<reference evidence="5" key="1">
    <citation type="submission" date="2022-11" db="EMBL/GenBank/DDBJ databases">
        <title>Centuries of genome instability and evolution in soft-shell clam transmissible cancer (bioRxiv).</title>
        <authorList>
            <person name="Hart S.F.M."/>
            <person name="Yonemitsu M.A."/>
            <person name="Giersch R.M."/>
            <person name="Beal B.F."/>
            <person name="Arriagada G."/>
            <person name="Davis B.W."/>
            <person name="Ostrander E.A."/>
            <person name="Goff S.P."/>
            <person name="Metzger M.J."/>
        </authorList>
    </citation>
    <scope>NUCLEOTIDE SEQUENCE</scope>
    <source>
        <strain evidence="5">MELC-2E11</strain>
        <tissue evidence="5">Siphon/mantle</tissue>
    </source>
</reference>
<evidence type="ECO:0000256" key="2">
    <source>
        <dbReference type="ARBA" id="ARBA00023123"/>
    </source>
</evidence>
<dbReference type="SUPFAM" id="SSF47473">
    <property type="entry name" value="EF-hand"/>
    <property type="match status" value="1"/>
</dbReference>
<evidence type="ECO:0000259" key="4">
    <source>
        <dbReference type="PROSITE" id="PS50222"/>
    </source>
</evidence>
<protein>
    <submittedName>
        <fullName evidence="5">MLE-like protein</fullName>
    </submittedName>
</protein>
<proteinExistence type="predicted"/>
<dbReference type="EMBL" id="CP111026">
    <property type="protein sequence ID" value="WAR27223.1"/>
    <property type="molecule type" value="Genomic_DNA"/>
</dbReference>
<dbReference type="InterPro" id="IPR002048">
    <property type="entry name" value="EF_hand_dom"/>
</dbReference>
<keyword evidence="2" id="KW-0518">Myosin</keyword>
<name>A0ABY7FYE0_MYAAR</name>
<dbReference type="InterPro" id="IPR011992">
    <property type="entry name" value="EF-hand-dom_pair"/>
</dbReference>
<keyword evidence="6" id="KW-1185">Reference proteome</keyword>
<keyword evidence="3" id="KW-0505">Motor protein</keyword>
<evidence type="ECO:0000313" key="5">
    <source>
        <dbReference type="EMBL" id="WAR27223.1"/>
    </source>
</evidence>
<dbReference type="InterPro" id="IPR050230">
    <property type="entry name" value="CALM/Myosin/TropC-like"/>
</dbReference>
<dbReference type="PROSITE" id="PS50222">
    <property type="entry name" value="EF_HAND_2"/>
    <property type="match status" value="1"/>
</dbReference>
<keyword evidence="1" id="KW-0677">Repeat</keyword>
<dbReference type="Gene3D" id="1.10.238.10">
    <property type="entry name" value="EF-hand"/>
    <property type="match status" value="2"/>
</dbReference>
<dbReference type="PANTHER" id="PTHR23048">
    <property type="entry name" value="MYOSIN LIGHT CHAIN 1, 3"/>
    <property type="match status" value="1"/>
</dbReference>
<accession>A0ABY7FYE0</accession>
<dbReference type="PANTHER" id="PTHR23048:SF33">
    <property type="entry name" value="MYOSIN LIGHT CHAIN ALKALI"/>
    <property type="match status" value="1"/>
</dbReference>
<sequence length="171" mass="19498">MYTWPDAARLNVFECEPMSKNALADTSPTVVVFLMRTDTAHTVTLRKKQISEDVREVFDLFDFWDGRDGLIGAEKVGDLLRCLGLNPTKSLVKKMGGTEKPGEKQFSFEEFLPIVKSILKVDDIGTFREFSEAFKSFDREGMGFITAGEMNYMLTSMDFIKKVMKGHTWKK</sequence>
<feature type="domain" description="EF-hand" evidence="4">
    <location>
        <begin position="125"/>
        <end position="160"/>
    </location>
</feature>
<organism evidence="5 6">
    <name type="scientific">Mya arenaria</name>
    <name type="common">Soft-shell clam</name>
    <dbReference type="NCBI Taxonomy" id="6604"/>
    <lineage>
        <taxon>Eukaryota</taxon>
        <taxon>Metazoa</taxon>
        <taxon>Spiralia</taxon>
        <taxon>Lophotrochozoa</taxon>
        <taxon>Mollusca</taxon>
        <taxon>Bivalvia</taxon>
        <taxon>Autobranchia</taxon>
        <taxon>Heteroconchia</taxon>
        <taxon>Euheterodonta</taxon>
        <taxon>Imparidentia</taxon>
        <taxon>Neoheterodontei</taxon>
        <taxon>Myida</taxon>
        <taxon>Myoidea</taxon>
        <taxon>Myidae</taxon>
        <taxon>Mya</taxon>
    </lineage>
</organism>
<dbReference type="Proteomes" id="UP001164746">
    <property type="component" value="Chromosome 15"/>
</dbReference>
<evidence type="ECO:0000256" key="1">
    <source>
        <dbReference type="ARBA" id="ARBA00022737"/>
    </source>
</evidence>
<evidence type="ECO:0000256" key="3">
    <source>
        <dbReference type="ARBA" id="ARBA00023175"/>
    </source>
</evidence>
<gene>
    <name evidence="5" type="ORF">MAR_012927</name>
</gene>
<evidence type="ECO:0000313" key="6">
    <source>
        <dbReference type="Proteomes" id="UP001164746"/>
    </source>
</evidence>